<name>A0A927BQS3_9BACL</name>
<dbReference type="PROSITE" id="PS01124">
    <property type="entry name" value="HTH_ARAC_FAMILY_2"/>
    <property type="match status" value="1"/>
</dbReference>
<sequence>MIEKLKGSYFAKLVLSHLALTLALVTIGGGLLLNKTAALMTEEMRESGVNQLVQFKERLEREELEKYNALLLGKALSTIRVDAENEIQQLLDGGATNNYYRINRLTQDLKTLSLSLPSLQNLSFYFGRDHFVVDHYFYADASQSPQGKLLADPSGIPLHRWFLRSMPDPEGAIVSGQAGRQTQVLSYVHTLPYMAQRDKIEGYMIIDLDTERMMAALSEHLGANGERLAILDAEGGVIGSSAPWDEAMLALVREHRSGAQDRMIKQSGQVLSILPGGTSIFGWNYALLRPQHSVWLGTQEMKREIWLAALGVLLLGALLSLIGSRGCYRTFRYVSQRIRAAAGQLKVAGAGWHNDVGWIDQALGSLDQQRERYLSDQRERQWRRLAEGADCGGEELLVPDSTVYTAVCVRVHGIDVHAYREQLAAALAEEALRCEHVTLGAQELLLVCLGRLDQAATTRLRRRLDEAIGSGKADAERYDAGVGSAVETIFDLHQSVAEAQLASRYGFLCEDNACMSYEAIEHREGHYPELAAERLETLLRTGETTELAAYMGELERELHSGGYAIEGIELTLMQLHLHLSRTSMMAGGKGSEPPAYRRSVSLRRTIEGLAAIGAEAINRRCEPRSDRYARILGGIRDYVDAHMHEDLSLDQLVELTSYSKQYICKLFKEELQTTFVDYLTTLRLEQAARLLRDTEETVARVAERSGFRSAQYFSNKFKTRYGVTPGQYRKAYGDVQISYS</sequence>
<keyword evidence="2" id="KW-0238">DNA-binding</keyword>
<dbReference type="AlphaFoldDB" id="A0A927BQS3"/>
<feature type="transmembrane region" description="Helical" evidence="4">
    <location>
        <begin position="306"/>
        <end position="328"/>
    </location>
</feature>
<evidence type="ECO:0000256" key="4">
    <source>
        <dbReference type="SAM" id="Phobius"/>
    </source>
</evidence>
<evidence type="ECO:0000313" key="6">
    <source>
        <dbReference type="EMBL" id="MBD2845023.1"/>
    </source>
</evidence>
<dbReference type="RefSeq" id="WP_190916217.1">
    <property type="nucleotide sequence ID" value="NZ_JACXIZ010000013.1"/>
</dbReference>
<keyword evidence="4" id="KW-0472">Membrane</keyword>
<dbReference type="PANTHER" id="PTHR43280">
    <property type="entry name" value="ARAC-FAMILY TRANSCRIPTIONAL REGULATOR"/>
    <property type="match status" value="1"/>
</dbReference>
<keyword evidence="4" id="KW-0812">Transmembrane</keyword>
<keyword evidence="1" id="KW-0805">Transcription regulation</keyword>
<reference evidence="6" key="1">
    <citation type="submission" date="2020-09" db="EMBL/GenBank/DDBJ databases">
        <title>A novel bacterium of genus Paenibacillus, isolated from South China Sea.</title>
        <authorList>
            <person name="Huang H."/>
            <person name="Mo K."/>
            <person name="Hu Y."/>
        </authorList>
    </citation>
    <scope>NUCLEOTIDE SEQUENCE</scope>
    <source>
        <strain evidence="6">IB182496</strain>
    </source>
</reference>
<dbReference type="InterPro" id="IPR041522">
    <property type="entry name" value="CdaR_GGDEF"/>
</dbReference>
<comment type="caution">
    <text evidence="6">The sequence shown here is derived from an EMBL/GenBank/DDBJ whole genome shotgun (WGS) entry which is preliminary data.</text>
</comment>
<feature type="transmembrane region" description="Helical" evidence="4">
    <location>
        <begin position="14"/>
        <end position="34"/>
    </location>
</feature>
<dbReference type="SMART" id="SM00342">
    <property type="entry name" value="HTH_ARAC"/>
    <property type="match status" value="1"/>
</dbReference>
<protein>
    <submittedName>
        <fullName evidence="6">AraC family transcriptional regulator</fullName>
    </submittedName>
</protein>
<dbReference type="InterPro" id="IPR009057">
    <property type="entry name" value="Homeodomain-like_sf"/>
</dbReference>
<accession>A0A927BQS3</accession>
<keyword evidence="7" id="KW-1185">Reference proteome</keyword>
<evidence type="ECO:0000256" key="1">
    <source>
        <dbReference type="ARBA" id="ARBA00023015"/>
    </source>
</evidence>
<dbReference type="Pfam" id="PF17853">
    <property type="entry name" value="GGDEF_2"/>
    <property type="match status" value="1"/>
</dbReference>
<evidence type="ECO:0000259" key="5">
    <source>
        <dbReference type="PROSITE" id="PS01124"/>
    </source>
</evidence>
<dbReference type="PRINTS" id="PR00032">
    <property type="entry name" value="HTHARAC"/>
</dbReference>
<dbReference type="Pfam" id="PF12833">
    <property type="entry name" value="HTH_18"/>
    <property type="match status" value="1"/>
</dbReference>
<dbReference type="SUPFAM" id="SSF46689">
    <property type="entry name" value="Homeodomain-like"/>
    <property type="match status" value="2"/>
</dbReference>
<gene>
    <name evidence="6" type="ORF">IDH44_07460</name>
</gene>
<dbReference type="GO" id="GO:0003700">
    <property type="term" value="F:DNA-binding transcription factor activity"/>
    <property type="evidence" value="ECO:0007669"/>
    <property type="project" value="InterPro"/>
</dbReference>
<dbReference type="Proteomes" id="UP000621560">
    <property type="component" value="Unassembled WGS sequence"/>
</dbReference>
<feature type="domain" description="HTH araC/xylS-type" evidence="5">
    <location>
        <begin position="633"/>
        <end position="731"/>
    </location>
</feature>
<evidence type="ECO:0000313" key="7">
    <source>
        <dbReference type="Proteomes" id="UP000621560"/>
    </source>
</evidence>
<dbReference type="EMBL" id="JACXIZ010000013">
    <property type="protein sequence ID" value="MBD2845023.1"/>
    <property type="molecule type" value="Genomic_DNA"/>
</dbReference>
<organism evidence="6 7">
    <name type="scientific">Paenibacillus sabuli</name>
    <dbReference type="NCBI Taxonomy" id="2772509"/>
    <lineage>
        <taxon>Bacteria</taxon>
        <taxon>Bacillati</taxon>
        <taxon>Bacillota</taxon>
        <taxon>Bacilli</taxon>
        <taxon>Bacillales</taxon>
        <taxon>Paenibacillaceae</taxon>
        <taxon>Paenibacillus</taxon>
    </lineage>
</organism>
<dbReference type="InterPro" id="IPR020449">
    <property type="entry name" value="Tscrpt_reg_AraC-type_HTH"/>
</dbReference>
<keyword evidence="4" id="KW-1133">Transmembrane helix</keyword>
<dbReference type="PANTHER" id="PTHR43280:SF2">
    <property type="entry name" value="HTH-TYPE TRANSCRIPTIONAL REGULATOR EXSA"/>
    <property type="match status" value="1"/>
</dbReference>
<proteinExistence type="predicted"/>
<evidence type="ECO:0000256" key="3">
    <source>
        <dbReference type="ARBA" id="ARBA00023163"/>
    </source>
</evidence>
<dbReference type="GO" id="GO:0043565">
    <property type="term" value="F:sequence-specific DNA binding"/>
    <property type="evidence" value="ECO:0007669"/>
    <property type="project" value="InterPro"/>
</dbReference>
<dbReference type="Gene3D" id="1.10.10.60">
    <property type="entry name" value="Homeodomain-like"/>
    <property type="match status" value="2"/>
</dbReference>
<evidence type="ECO:0000256" key="2">
    <source>
        <dbReference type="ARBA" id="ARBA00023125"/>
    </source>
</evidence>
<dbReference type="InterPro" id="IPR018062">
    <property type="entry name" value="HTH_AraC-typ_CS"/>
</dbReference>
<keyword evidence="3" id="KW-0804">Transcription</keyword>
<dbReference type="InterPro" id="IPR018060">
    <property type="entry name" value="HTH_AraC"/>
</dbReference>
<dbReference type="PROSITE" id="PS00041">
    <property type="entry name" value="HTH_ARAC_FAMILY_1"/>
    <property type="match status" value="1"/>
</dbReference>